<dbReference type="InterPro" id="IPR051690">
    <property type="entry name" value="PseI-like"/>
</dbReference>
<dbReference type="PANTHER" id="PTHR42966">
    <property type="entry name" value="N-ACETYLNEURAMINATE SYNTHASE"/>
    <property type="match status" value="1"/>
</dbReference>
<evidence type="ECO:0000313" key="3">
    <source>
        <dbReference type="Proteomes" id="UP000295135"/>
    </source>
</evidence>
<accession>A0A4R3JVR4</accession>
<name>A0A4R3JVR4_9PROT</name>
<proteinExistence type="predicted"/>
<evidence type="ECO:0000259" key="1">
    <source>
        <dbReference type="Pfam" id="PF03102"/>
    </source>
</evidence>
<feature type="domain" description="PseI/NeuA/B-like" evidence="1">
    <location>
        <begin position="23"/>
        <end position="257"/>
    </location>
</feature>
<keyword evidence="3" id="KW-1185">Reference proteome</keyword>
<reference evidence="2 3" key="1">
    <citation type="submission" date="2019-03" db="EMBL/GenBank/DDBJ databases">
        <title>Genomic Encyclopedia of Type Strains, Phase IV (KMG-IV): sequencing the most valuable type-strain genomes for metagenomic binning, comparative biology and taxonomic classification.</title>
        <authorList>
            <person name="Goeker M."/>
        </authorList>
    </citation>
    <scope>NUCLEOTIDE SEQUENCE [LARGE SCALE GENOMIC DNA]</scope>
    <source>
        <strain evidence="2 3">DSM 103923</strain>
    </source>
</reference>
<evidence type="ECO:0000313" key="2">
    <source>
        <dbReference type="EMBL" id="TCS70993.1"/>
    </source>
</evidence>
<dbReference type="PANTHER" id="PTHR42966:SF3">
    <property type="entry name" value="BLR5971 PROTEIN"/>
    <property type="match status" value="1"/>
</dbReference>
<dbReference type="InterPro" id="IPR013785">
    <property type="entry name" value="Aldolase_TIM"/>
</dbReference>
<dbReference type="Gene3D" id="3.20.20.70">
    <property type="entry name" value="Aldolase class I"/>
    <property type="match status" value="1"/>
</dbReference>
<sequence>MSLFVIAEIGINHNGDLSIAKQLIDVAVEAGANAVKFQKRTIDRVYTQEFLDSPRESPWGSTQRAQKEGLEFGVEQYSEIDRYCKEKGIEWFASAWDIDSQRFLRQFNCNYNKIASAMIVDEALLREVASEGRHTFISTGMSTTADIDRAVEIFRKAGCPFELMHCVSTYPMEDEDANLRRIVSLRERYGCGVGYSGHEVGLAVSYAAVALGITSLERHITLSRAMYGSDQSASIEPAGFRQLVGAVRKIEKAMGAGEIDIQPKEVPIAKKLRAHLNWESSSLDGTVYSGRAKG</sequence>
<dbReference type="RefSeq" id="WP_126463555.1">
    <property type="nucleotide sequence ID" value="NZ_AP018721.1"/>
</dbReference>
<dbReference type="GO" id="GO:0016051">
    <property type="term" value="P:carbohydrate biosynthetic process"/>
    <property type="evidence" value="ECO:0007669"/>
    <property type="project" value="InterPro"/>
</dbReference>
<dbReference type="EMBL" id="SLZY01000012">
    <property type="protein sequence ID" value="TCS70993.1"/>
    <property type="molecule type" value="Genomic_DNA"/>
</dbReference>
<gene>
    <name evidence="2" type="ORF">EDC61_1128</name>
</gene>
<dbReference type="OrthoDB" id="9781701at2"/>
<dbReference type="SUPFAM" id="SSF51569">
    <property type="entry name" value="Aldolase"/>
    <property type="match status" value="1"/>
</dbReference>
<dbReference type="GO" id="GO:0047444">
    <property type="term" value="F:N-acylneuraminate-9-phosphate synthase activity"/>
    <property type="evidence" value="ECO:0007669"/>
    <property type="project" value="TreeGrafter"/>
</dbReference>
<comment type="caution">
    <text evidence="2">The sequence shown here is derived from an EMBL/GenBank/DDBJ whole genome shotgun (WGS) entry which is preliminary data.</text>
</comment>
<dbReference type="InterPro" id="IPR013132">
    <property type="entry name" value="PseI/NeuA/B-like_N"/>
</dbReference>
<dbReference type="Pfam" id="PF03102">
    <property type="entry name" value="NeuB"/>
    <property type="match status" value="1"/>
</dbReference>
<dbReference type="Proteomes" id="UP000295135">
    <property type="component" value="Unassembled WGS sequence"/>
</dbReference>
<protein>
    <submittedName>
        <fullName evidence="2">N-acetylneuraminate synthase</fullName>
    </submittedName>
</protein>
<organism evidence="2 3">
    <name type="scientific">Sulfuritortus calidifontis</name>
    <dbReference type="NCBI Taxonomy" id="1914471"/>
    <lineage>
        <taxon>Bacteria</taxon>
        <taxon>Pseudomonadati</taxon>
        <taxon>Pseudomonadota</taxon>
        <taxon>Betaproteobacteria</taxon>
        <taxon>Nitrosomonadales</taxon>
        <taxon>Thiobacillaceae</taxon>
        <taxon>Sulfuritortus</taxon>
    </lineage>
</organism>
<dbReference type="AlphaFoldDB" id="A0A4R3JVR4"/>